<dbReference type="PANTHER" id="PTHR11537:SF254">
    <property type="entry name" value="POTASSIUM VOLTAGE-GATED CHANNEL PROTEIN SHAB"/>
    <property type="match status" value="1"/>
</dbReference>
<keyword evidence="7" id="KW-0630">Potassium</keyword>
<keyword evidence="9" id="KW-0406">Ion transport</keyword>
<dbReference type="PRINTS" id="PR00169">
    <property type="entry name" value="KCHANNEL"/>
</dbReference>
<keyword evidence="4 13" id="KW-0812">Transmembrane</keyword>
<evidence type="ECO:0000313" key="15">
    <source>
        <dbReference type="EMBL" id="KAJ3567756.1"/>
    </source>
</evidence>
<keyword evidence="16" id="KW-1185">Reference proteome</keyword>
<keyword evidence="3" id="KW-0633">Potassium transport</keyword>
<evidence type="ECO:0000259" key="14">
    <source>
        <dbReference type="Pfam" id="PF00520"/>
    </source>
</evidence>
<comment type="subcellular location">
    <subcellularLocation>
        <location evidence="1">Membrane</location>
        <topology evidence="1">Multi-pass membrane protein</topology>
    </subcellularLocation>
</comment>
<name>A0AAD5YW15_9AGAR</name>
<keyword evidence="10 13" id="KW-0472">Membrane</keyword>
<feature type="compositionally biased region" description="Basic and acidic residues" evidence="12">
    <location>
        <begin position="334"/>
        <end position="343"/>
    </location>
</feature>
<keyword evidence="6" id="KW-0851">Voltage-gated channel</keyword>
<dbReference type="Gene3D" id="1.10.287.70">
    <property type="match status" value="1"/>
</dbReference>
<dbReference type="InterPro" id="IPR028325">
    <property type="entry name" value="VG_K_chnl"/>
</dbReference>
<evidence type="ECO:0000256" key="4">
    <source>
        <dbReference type="ARBA" id="ARBA00022692"/>
    </source>
</evidence>
<dbReference type="PANTHER" id="PTHR11537">
    <property type="entry name" value="VOLTAGE-GATED POTASSIUM CHANNEL"/>
    <property type="match status" value="1"/>
</dbReference>
<feature type="region of interest" description="Disordered" evidence="12">
    <location>
        <begin position="322"/>
        <end position="345"/>
    </location>
</feature>
<evidence type="ECO:0000256" key="10">
    <source>
        <dbReference type="ARBA" id="ARBA00023136"/>
    </source>
</evidence>
<feature type="transmembrane region" description="Helical" evidence="13">
    <location>
        <begin position="253"/>
        <end position="274"/>
    </location>
</feature>
<keyword evidence="2" id="KW-0813">Transport</keyword>
<protein>
    <recommendedName>
        <fullName evidence="14">Ion transport domain-containing protein</fullName>
    </recommendedName>
</protein>
<dbReference type="FunFam" id="1.10.287.70:FF:000097">
    <property type="entry name" value="Potassium voltage-gated channel subfamily G member 3"/>
    <property type="match status" value="1"/>
</dbReference>
<dbReference type="InterPro" id="IPR027359">
    <property type="entry name" value="Volt_channel_dom_sf"/>
</dbReference>
<evidence type="ECO:0000256" key="2">
    <source>
        <dbReference type="ARBA" id="ARBA00022448"/>
    </source>
</evidence>
<evidence type="ECO:0000256" key="11">
    <source>
        <dbReference type="ARBA" id="ARBA00023303"/>
    </source>
</evidence>
<feature type="transmembrane region" description="Helical" evidence="13">
    <location>
        <begin position="286"/>
        <end position="307"/>
    </location>
</feature>
<evidence type="ECO:0000313" key="16">
    <source>
        <dbReference type="Proteomes" id="UP001213000"/>
    </source>
</evidence>
<keyword evidence="8 13" id="KW-1133">Transmembrane helix</keyword>
<accession>A0AAD5YW15</accession>
<feature type="domain" description="Ion transport" evidence="14">
    <location>
        <begin position="80"/>
        <end position="308"/>
    </location>
</feature>
<dbReference type="AlphaFoldDB" id="A0AAD5YW15"/>
<evidence type="ECO:0000256" key="13">
    <source>
        <dbReference type="SAM" id="Phobius"/>
    </source>
</evidence>
<sequence>MSRNASIELNQLRTTYPNASRFLTEDYPTEPPTDLNDLFPHSTSFGEDVVLEGIQPLWKRDLFALLERPTSSPGAFLVYAMTTGLIIVSALITVLETVPAFHSISNRVWFGIETSLVALFTVEYVSRCVAWSNTWGTLFKWIFSFYGIIDLLSVMPYYIELILQQDTSVLFRFSILRMFRLLRVFRPFRYNHTILLTIEVMYLSVRRSQHALLAIAFFVIMMLTVFSTLLYFAERGTWDETLETFINSDGDPSSFSSIPSAAWFVLVTITTVGYGEITPRSFLGRLITVPILVCGLLLITLPSFVLGREFSLVWESMTSKKHDAGEDGADEEDQSHSPTHDPMRLLYPLSSTRTTTSFHSPSPNSAVRDLSNMKLAQNQTELSRQIADLNGTVEMQGRLLRRLVRILDEGASEEEEGGEGGTWKGKQIRSPVCSYDASFAYG</sequence>
<evidence type="ECO:0000256" key="3">
    <source>
        <dbReference type="ARBA" id="ARBA00022538"/>
    </source>
</evidence>
<evidence type="ECO:0000256" key="1">
    <source>
        <dbReference type="ARBA" id="ARBA00004141"/>
    </source>
</evidence>
<evidence type="ECO:0000256" key="5">
    <source>
        <dbReference type="ARBA" id="ARBA00022826"/>
    </source>
</evidence>
<dbReference type="InterPro" id="IPR005821">
    <property type="entry name" value="Ion_trans_dom"/>
</dbReference>
<gene>
    <name evidence="15" type="ORF">NP233_g6152</name>
</gene>
<reference evidence="15" key="1">
    <citation type="submission" date="2022-07" db="EMBL/GenBank/DDBJ databases">
        <title>Genome Sequence of Leucocoprinus birnbaumii.</title>
        <authorList>
            <person name="Buettner E."/>
        </authorList>
    </citation>
    <scope>NUCLEOTIDE SEQUENCE</scope>
    <source>
        <strain evidence="15">VT141</strain>
    </source>
</reference>
<organism evidence="15 16">
    <name type="scientific">Leucocoprinus birnbaumii</name>
    <dbReference type="NCBI Taxonomy" id="56174"/>
    <lineage>
        <taxon>Eukaryota</taxon>
        <taxon>Fungi</taxon>
        <taxon>Dikarya</taxon>
        <taxon>Basidiomycota</taxon>
        <taxon>Agaricomycotina</taxon>
        <taxon>Agaricomycetes</taxon>
        <taxon>Agaricomycetidae</taxon>
        <taxon>Agaricales</taxon>
        <taxon>Agaricineae</taxon>
        <taxon>Agaricaceae</taxon>
        <taxon>Leucocoprinus</taxon>
    </lineage>
</organism>
<feature type="transmembrane region" description="Helical" evidence="13">
    <location>
        <begin position="76"/>
        <end position="95"/>
    </location>
</feature>
<proteinExistence type="predicted"/>
<keyword evidence="11" id="KW-0407">Ion channel</keyword>
<evidence type="ECO:0000256" key="7">
    <source>
        <dbReference type="ARBA" id="ARBA00022958"/>
    </source>
</evidence>
<evidence type="ECO:0000256" key="12">
    <source>
        <dbReference type="SAM" id="MobiDB-lite"/>
    </source>
</evidence>
<dbReference type="Pfam" id="PF00520">
    <property type="entry name" value="Ion_trans"/>
    <property type="match status" value="1"/>
</dbReference>
<dbReference type="Gene3D" id="1.20.120.350">
    <property type="entry name" value="Voltage-gated potassium channels. Chain C"/>
    <property type="match status" value="1"/>
</dbReference>
<feature type="transmembrane region" description="Helical" evidence="13">
    <location>
        <begin position="138"/>
        <end position="159"/>
    </location>
</feature>
<feature type="transmembrane region" description="Helical" evidence="13">
    <location>
        <begin position="107"/>
        <end position="126"/>
    </location>
</feature>
<comment type="caution">
    <text evidence="15">The sequence shown here is derived from an EMBL/GenBank/DDBJ whole genome shotgun (WGS) entry which is preliminary data.</text>
</comment>
<evidence type="ECO:0000256" key="6">
    <source>
        <dbReference type="ARBA" id="ARBA00022882"/>
    </source>
</evidence>
<dbReference type="SUPFAM" id="SSF81324">
    <property type="entry name" value="Voltage-gated potassium channels"/>
    <property type="match status" value="1"/>
</dbReference>
<dbReference type="GO" id="GO:0005249">
    <property type="term" value="F:voltage-gated potassium channel activity"/>
    <property type="evidence" value="ECO:0007669"/>
    <property type="project" value="InterPro"/>
</dbReference>
<dbReference type="GO" id="GO:0008076">
    <property type="term" value="C:voltage-gated potassium channel complex"/>
    <property type="evidence" value="ECO:0007669"/>
    <property type="project" value="InterPro"/>
</dbReference>
<dbReference type="Proteomes" id="UP001213000">
    <property type="component" value="Unassembled WGS sequence"/>
</dbReference>
<feature type="transmembrane region" description="Helical" evidence="13">
    <location>
        <begin position="212"/>
        <end position="233"/>
    </location>
</feature>
<evidence type="ECO:0000256" key="9">
    <source>
        <dbReference type="ARBA" id="ARBA00023065"/>
    </source>
</evidence>
<keyword evidence="5" id="KW-0631">Potassium channel</keyword>
<evidence type="ECO:0000256" key="8">
    <source>
        <dbReference type="ARBA" id="ARBA00022989"/>
    </source>
</evidence>
<dbReference type="GO" id="GO:0001508">
    <property type="term" value="P:action potential"/>
    <property type="evidence" value="ECO:0007669"/>
    <property type="project" value="TreeGrafter"/>
</dbReference>
<dbReference type="EMBL" id="JANIEX010000389">
    <property type="protein sequence ID" value="KAJ3567756.1"/>
    <property type="molecule type" value="Genomic_DNA"/>
</dbReference>